<dbReference type="InterPro" id="IPR036721">
    <property type="entry name" value="RCK_C_sf"/>
</dbReference>
<dbReference type="GO" id="GO:0006813">
    <property type="term" value="P:potassium ion transport"/>
    <property type="evidence" value="ECO:0007669"/>
    <property type="project" value="InterPro"/>
</dbReference>
<dbReference type="PROSITE" id="PS51202">
    <property type="entry name" value="RCK_C"/>
    <property type="match status" value="1"/>
</dbReference>
<dbReference type="SUPFAM" id="SSF51735">
    <property type="entry name" value="NAD(P)-binding Rossmann-fold domains"/>
    <property type="match status" value="1"/>
</dbReference>
<keyword evidence="1" id="KW-0813">Transport</keyword>
<dbReference type="GO" id="GO:0008324">
    <property type="term" value="F:monoatomic cation transmembrane transporter activity"/>
    <property type="evidence" value="ECO:0007669"/>
    <property type="project" value="InterPro"/>
</dbReference>
<dbReference type="RefSeq" id="WP_200346389.1">
    <property type="nucleotide sequence ID" value="NZ_NRSJ01000019.1"/>
</dbReference>
<dbReference type="SUPFAM" id="SSF116726">
    <property type="entry name" value="TrkA C-terminal domain-like"/>
    <property type="match status" value="1"/>
</dbReference>
<dbReference type="Pfam" id="PF02254">
    <property type="entry name" value="TrkA_N"/>
    <property type="match status" value="1"/>
</dbReference>
<feature type="domain" description="RCK N-terminal" evidence="3">
    <location>
        <begin position="1"/>
        <end position="117"/>
    </location>
</feature>
<keyword evidence="2" id="KW-0406">Ion transport</keyword>
<dbReference type="PANTHER" id="PTHR43833">
    <property type="entry name" value="POTASSIUM CHANNEL PROTEIN 2-RELATED-RELATED"/>
    <property type="match status" value="1"/>
</dbReference>
<name>A0AAJ0U5J2_9GAMM</name>
<dbReference type="Gene3D" id="3.30.70.1450">
    <property type="entry name" value="Regulator of K+ conductance, C-terminal domain"/>
    <property type="match status" value="1"/>
</dbReference>
<dbReference type="InterPro" id="IPR050721">
    <property type="entry name" value="Trk_Ktr_HKT_K-transport"/>
</dbReference>
<dbReference type="Proteomes" id="UP001296776">
    <property type="component" value="Unassembled WGS sequence"/>
</dbReference>
<evidence type="ECO:0000256" key="1">
    <source>
        <dbReference type="ARBA" id="ARBA00022448"/>
    </source>
</evidence>
<dbReference type="InterPro" id="IPR006037">
    <property type="entry name" value="RCK_C"/>
</dbReference>
<evidence type="ECO:0000313" key="5">
    <source>
        <dbReference type="EMBL" id="MBK1705175.1"/>
    </source>
</evidence>
<evidence type="ECO:0000313" key="6">
    <source>
        <dbReference type="Proteomes" id="UP001296776"/>
    </source>
</evidence>
<evidence type="ECO:0000259" key="3">
    <source>
        <dbReference type="PROSITE" id="PS51201"/>
    </source>
</evidence>
<dbReference type="PROSITE" id="PS51201">
    <property type="entry name" value="RCK_N"/>
    <property type="match status" value="1"/>
</dbReference>
<dbReference type="Gene3D" id="3.40.50.720">
    <property type="entry name" value="NAD(P)-binding Rossmann-like Domain"/>
    <property type="match status" value="1"/>
</dbReference>
<keyword evidence="6" id="KW-1185">Reference proteome</keyword>
<proteinExistence type="predicted"/>
<sequence length="224" mass="24754">MRAAFIGSNSQTLSTAELLLEDGHEVIIIERDRARIDELSERFDAGFVHGDGTLPDVLRDAEPENTDVLFCLMESDQTNILAGLIGRSLGFARVVPRVNDPQFQRIAAELGLEDSVMPNRAVAAHLKQLLSGAKSLELSSVIRGEAAIFSLTASETEKGPIGELDLPDRTHVVCLYRNEQFYLPQEVRTIKAGDEIILITSHQQLSKLEQRFERSEAGDQLNAD</sequence>
<dbReference type="EMBL" id="NRSJ01000019">
    <property type="protein sequence ID" value="MBK1705175.1"/>
    <property type="molecule type" value="Genomic_DNA"/>
</dbReference>
<comment type="caution">
    <text evidence="5">The sequence shown here is derived from an EMBL/GenBank/DDBJ whole genome shotgun (WGS) entry which is preliminary data.</text>
</comment>
<dbReference type="PANTHER" id="PTHR43833:SF5">
    <property type="entry name" value="TRK SYSTEM POTASSIUM UPTAKE PROTEIN TRKA"/>
    <property type="match status" value="1"/>
</dbReference>
<dbReference type="InterPro" id="IPR036291">
    <property type="entry name" value="NAD(P)-bd_dom_sf"/>
</dbReference>
<reference evidence="5" key="1">
    <citation type="submission" date="2017-08" db="EMBL/GenBank/DDBJ databases">
        <authorList>
            <person name="Imhoff J.F."/>
            <person name="Rahn T."/>
            <person name="Kuenzel S."/>
            <person name="Neulinger S.C."/>
        </authorList>
    </citation>
    <scope>NUCLEOTIDE SEQUENCE</scope>
    <source>
        <strain evidence="5">DSM 11080</strain>
    </source>
</reference>
<dbReference type="InterPro" id="IPR003148">
    <property type="entry name" value="RCK_N"/>
</dbReference>
<evidence type="ECO:0000256" key="2">
    <source>
        <dbReference type="ARBA" id="ARBA00023065"/>
    </source>
</evidence>
<feature type="domain" description="RCK C-terminal" evidence="4">
    <location>
        <begin position="131"/>
        <end position="214"/>
    </location>
</feature>
<protein>
    <submittedName>
        <fullName evidence="5">Potassium transporter</fullName>
    </submittedName>
</protein>
<gene>
    <name evidence="5" type="ORF">CKO40_11645</name>
</gene>
<dbReference type="AlphaFoldDB" id="A0AAJ0U5J2"/>
<evidence type="ECO:0000259" key="4">
    <source>
        <dbReference type="PROSITE" id="PS51202"/>
    </source>
</evidence>
<reference evidence="5" key="2">
    <citation type="journal article" date="2020" name="Microorganisms">
        <title>Osmotic Adaptation and Compatible Solute Biosynthesis of Phototrophic Bacteria as Revealed from Genome Analyses.</title>
        <authorList>
            <person name="Imhoff J.F."/>
            <person name="Rahn T."/>
            <person name="Kunzel S."/>
            <person name="Keller A."/>
            <person name="Neulinger S.C."/>
        </authorList>
    </citation>
    <scope>NUCLEOTIDE SEQUENCE</scope>
    <source>
        <strain evidence="5">DSM 11080</strain>
    </source>
</reference>
<organism evidence="5 6">
    <name type="scientific">Halochromatium glycolicum</name>
    <dbReference type="NCBI Taxonomy" id="85075"/>
    <lineage>
        <taxon>Bacteria</taxon>
        <taxon>Pseudomonadati</taxon>
        <taxon>Pseudomonadota</taxon>
        <taxon>Gammaproteobacteria</taxon>
        <taxon>Chromatiales</taxon>
        <taxon>Chromatiaceae</taxon>
        <taxon>Halochromatium</taxon>
    </lineage>
</organism>
<accession>A0AAJ0U5J2</accession>